<accession>A0AAW1SP81</accession>
<dbReference type="Gene3D" id="1.10.3460.10">
    <property type="entry name" value="Chlorophyll a/b binding protein domain"/>
    <property type="match status" value="1"/>
</dbReference>
<evidence type="ECO:0000313" key="4">
    <source>
        <dbReference type="Proteomes" id="UP001485043"/>
    </source>
</evidence>
<name>A0AAW1SP81_9CHLO</name>
<dbReference type="EMBL" id="JALJOV010001183">
    <property type="protein sequence ID" value="KAK9852590.1"/>
    <property type="molecule type" value="Genomic_DNA"/>
</dbReference>
<gene>
    <name evidence="3" type="ORF">WJX84_007151</name>
</gene>
<feature type="transmembrane region" description="Helical" evidence="2">
    <location>
        <begin position="32"/>
        <end position="50"/>
    </location>
</feature>
<organism evidence="3 4">
    <name type="scientific">Apatococcus fuscideae</name>
    <dbReference type="NCBI Taxonomy" id="2026836"/>
    <lineage>
        <taxon>Eukaryota</taxon>
        <taxon>Viridiplantae</taxon>
        <taxon>Chlorophyta</taxon>
        <taxon>core chlorophytes</taxon>
        <taxon>Trebouxiophyceae</taxon>
        <taxon>Chlorellales</taxon>
        <taxon>Chlorellaceae</taxon>
        <taxon>Apatococcus</taxon>
    </lineage>
</organism>
<protein>
    <submittedName>
        <fullName evidence="3">Uncharacterized protein</fullName>
    </submittedName>
</protein>
<comment type="caution">
    <text evidence="3">The sequence shown here is derived from an EMBL/GenBank/DDBJ whole genome shotgun (WGS) entry which is preliminary data.</text>
</comment>
<keyword evidence="2" id="KW-0812">Transmembrane</keyword>
<keyword evidence="2" id="KW-1133">Transmembrane helix</keyword>
<dbReference type="Proteomes" id="UP001485043">
    <property type="component" value="Unassembled WGS sequence"/>
</dbReference>
<sequence length="175" mass="18319">MSGFVAALAGEFLTGRGALGQLQLETKLPQQYINYGVLAIVAFNFVTALAPGSPTFSPENQADVKKRPAGPNQKPTKTSQGGTDVASFFGTSRGFGFTKKNELFVGRVAMLGFASELLGEIQTAGKGPLGQLGVPLTPVGKEYAGFALALWIGVFAVAAVGFNRVGQQEGNEEIY</sequence>
<reference evidence="3 4" key="1">
    <citation type="journal article" date="2024" name="Nat. Commun.">
        <title>Phylogenomics reveals the evolutionary origins of lichenization in chlorophyte algae.</title>
        <authorList>
            <person name="Puginier C."/>
            <person name="Libourel C."/>
            <person name="Otte J."/>
            <person name="Skaloud P."/>
            <person name="Haon M."/>
            <person name="Grisel S."/>
            <person name="Petersen M."/>
            <person name="Berrin J.G."/>
            <person name="Delaux P.M."/>
            <person name="Dal Grande F."/>
            <person name="Keller J."/>
        </authorList>
    </citation>
    <scope>NUCLEOTIDE SEQUENCE [LARGE SCALE GENOMIC DNA]</scope>
    <source>
        <strain evidence="3 4">SAG 2523</strain>
    </source>
</reference>
<dbReference type="GO" id="GO:0009507">
    <property type="term" value="C:chloroplast"/>
    <property type="evidence" value="ECO:0007669"/>
    <property type="project" value="UniProtKB-SubCell"/>
</dbReference>
<feature type="transmembrane region" description="Helical" evidence="2">
    <location>
        <begin position="143"/>
        <end position="162"/>
    </location>
</feature>
<feature type="region of interest" description="Disordered" evidence="1">
    <location>
        <begin position="56"/>
        <end position="83"/>
    </location>
</feature>
<evidence type="ECO:0000256" key="2">
    <source>
        <dbReference type="SAM" id="Phobius"/>
    </source>
</evidence>
<dbReference type="AlphaFoldDB" id="A0AAW1SP81"/>
<evidence type="ECO:0000313" key="3">
    <source>
        <dbReference type="EMBL" id="KAK9852590.1"/>
    </source>
</evidence>
<proteinExistence type="predicted"/>
<feature type="compositionally biased region" description="Polar residues" evidence="1">
    <location>
        <begin position="73"/>
        <end position="82"/>
    </location>
</feature>
<keyword evidence="4" id="KW-1185">Reference proteome</keyword>
<evidence type="ECO:0000256" key="1">
    <source>
        <dbReference type="SAM" id="MobiDB-lite"/>
    </source>
</evidence>
<keyword evidence="2" id="KW-0472">Membrane</keyword>